<name>A0A0N4ZJ29_PARTI</name>
<protein>
    <submittedName>
        <fullName evidence="3">Uncharacterized protein</fullName>
    </submittedName>
</protein>
<evidence type="ECO:0000256" key="1">
    <source>
        <dbReference type="SAM" id="Phobius"/>
    </source>
</evidence>
<keyword evidence="1" id="KW-0472">Membrane</keyword>
<evidence type="ECO:0000313" key="3">
    <source>
        <dbReference type="WBParaSite" id="PTRK_0000794100.1"/>
    </source>
</evidence>
<evidence type="ECO:0000313" key="2">
    <source>
        <dbReference type="Proteomes" id="UP000038045"/>
    </source>
</evidence>
<organism evidence="2 3">
    <name type="scientific">Parastrongyloides trichosuri</name>
    <name type="common">Possum-specific nematode worm</name>
    <dbReference type="NCBI Taxonomy" id="131310"/>
    <lineage>
        <taxon>Eukaryota</taxon>
        <taxon>Metazoa</taxon>
        <taxon>Ecdysozoa</taxon>
        <taxon>Nematoda</taxon>
        <taxon>Chromadorea</taxon>
        <taxon>Rhabditida</taxon>
        <taxon>Tylenchina</taxon>
        <taxon>Panagrolaimomorpha</taxon>
        <taxon>Strongyloidoidea</taxon>
        <taxon>Strongyloididae</taxon>
        <taxon>Parastrongyloides</taxon>
    </lineage>
</organism>
<keyword evidence="2" id="KW-1185">Reference proteome</keyword>
<accession>A0A0N4ZJ29</accession>
<keyword evidence="1" id="KW-0812">Transmembrane</keyword>
<keyword evidence="1" id="KW-1133">Transmembrane helix</keyword>
<dbReference type="Proteomes" id="UP000038045">
    <property type="component" value="Unplaced"/>
</dbReference>
<dbReference type="WBParaSite" id="PTRK_0000794100.1">
    <property type="protein sequence ID" value="PTRK_0000794100.1"/>
    <property type="gene ID" value="PTRK_0000794100"/>
</dbReference>
<sequence length="103" mass="12156">MEDWTFLNTTFNVNNNTEVNQQKEDTSIYNSTNEMIIKLISSPNHHDDSSYDRDIVRKELWIQYPAAILLAFIFVGALSIWTWRMRKGQLNRRKNFVSLSNEA</sequence>
<feature type="transmembrane region" description="Helical" evidence="1">
    <location>
        <begin position="61"/>
        <end position="83"/>
    </location>
</feature>
<dbReference type="AlphaFoldDB" id="A0A0N4ZJ29"/>
<proteinExistence type="predicted"/>
<reference evidence="3" key="1">
    <citation type="submission" date="2017-02" db="UniProtKB">
        <authorList>
            <consortium name="WormBaseParasite"/>
        </authorList>
    </citation>
    <scope>IDENTIFICATION</scope>
</reference>